<dbReference type="AlphaFoldDB" id="A0A6F9DLY0"/>
<name>A0A6F9DLY0_9ASCI</name>
<keyword evidence="1" id="KW-0687">Ribonucleoprotein</keyword>
<dbReference type="EMBL" id="LR788111">
    <property type="protein sequence ID" value="CAB3263973.1"/>
    <property type="molecule type" value="mRNA"/>
</dbReference>
<dbReference type="PANTHER" id="PTHR15889">
    <property type="entry name" value="MITOCHONDRIAL RIBOSOMAL PROTEIN L37"/>
    <property type="match status" value="1"/>
</dbReference>
<sequence>MNSVLPKQHILFVQNGIQSVFAKSVSPSVVIPCRKRVYYGSGKHKGGMIGRYGRRKYPPNWRAVNFNPAQIPKAWKPLDWDEKNRIDYEYESKLAQYIPGYKPKVPPHRREDHHDEPMHAIDNETCSSYGFPQALALTKSVVVEGGLPAKLQELQKSLPNPEDKVIKIMQNALLFDVDPCMVDTKNAVKRYKFDNFRHPTPERYCPRILKEFVRLCDAHICRVSDKYHDRFNMQNLPCKTWFQRAEKTSENVDILDVSYDWKVSIDVKTFMQLLSKNPLSLFATPDEVEETKNRELVSIYPKLLIHSIKPTHNYTPEHTTGFLETWHKPHLHTMVLNTTNDHSSKKTMGRMLFHLFCALHSRAVQQYGETPQVLAKPLAAQAIASDGRQFYAMTFQLNTTDLKDDSGVKNMVWTSAPLTDDLQIEDQYTPTLLFDECSPLLSYYPDYYHGYSPDAFATFQALWLNDVL</sequence>
<organism evidence="1">
    <name type="scientific">Phallusia mammillata</name>
    <dbReference type="NCBI Taxonomy" id="59560"/>
    <lineage>
        <taxon>Eukaryota</taxon>
        <taxon>Metazoa</taxon>
        <taxon>Chordata</taxon>
        <taxon>Tunicata</taxon>
        <taxon>Ascidiacea</taxon>
        <taxon>Phlebobranchia</taxon>
        <taxon>Ascidiidae</taxon>
        <taxon>Phallusia</taxon>
    </lineage>
</organism>
<dbReference type="GO" id="GO:0005840">
    <property type="term" value="C:ribosome"/>
    <property type="evidence" value="ECO:0007669"/>
    <property type="project" value="UniProtKB-KW"/>
</dbReference>
<evidence type="ECO:0000313" key="1">
    <source>
        <dbReference type="EMBL" id="CAB3263973.1"/>
    </source>
</evidence>
<dbReference type="InterPro" id="IPR052482">
    <property type="entry name" value="mtLSU_mL37"/>
</dbReference>
<keyword evidence="1" id="KW-0689">Ribosomal protein</keyword>
<accession>A0A6F9DLY0</accession>
<protein>
    <submittedName>
        <fullName evidence="1">39S ribosomal protein L37, mitochondrial</fullName>
    </submittedName>
</protein>
<gene>
    <name evidence="1" type="primary">Mrpl37</name>
</gene>
<proteinExistence type="evidence at transcript level"/>
<dbReference type="PANTHER" id="PTHR15889:SF2">
    <property type="entry name" value="LARGE RIBOSOMAL SUBUNIT PROTEIN ML37"/>
    <property type="match status" value="1"/>
</dbReference>
<reference evidence="1" key="1">
    <citation type="submission" date="2020-04" db="EMBL/GenBank/DDBJ databases">
        <authorList>
            <person name="Neveu A P."/>
        </authorList>
    </citation>
    <scope>NUCLEOTIDE SEQUENCE</scope>
    <source>
        <tissue evidence="1">Whole embryo</tissue>
    </source>
</reference>
<dbReference type="GO" id="GO:0005739">
    <property type="term" value="C:mitochondrion"/>
    <property type="evidence" value="ECO:0007669"/>
    <property type="project" value="TreeGrafter"/>
</dbReference>